<evidence type="ECO:0000313" key="2">
    <source>
        <dbReference type="EMBL" id="MCW3483514.1"/>
    </source>
</evidence>
<dbReference type="EMBL" id="JAPDNS010000001">
    <property type="protein sequence ID" value="MCW3483514.1"/>
    <property type="molecule type" value="Genomic_DNA"/>
</dbReference>
<dbReference type="InterPro" id="IPR009784">
    <property type="entry name" value="DUF1349"/>
</dbReference>
<dbReference type="PANTHER" id="PTHR35332">
    <property type="entry name" value="REGULATION OF ENOLASE PROTEIN 1"/>
    <property type="match status" value="1"/>
</dbReference>
<feature type="chain" id="PRO_5047136730" evidence="1">
    <location>
        <begin position="21"/>
        <end position="223"/>
    </location>
</feature>
<dbReference type="Proteomes" id="UP001207742">
    <property type="component" value="Unassembled WGS sequence"/>
</dbReference>
<dbReference type="Gene3D" id="2.60.120.200">
    <property type="match status" value="1"/>
</dbReference>
<dbReference type="PANTHER" id="PTHR35332:SF2">
    <property type="entry name" value="REGULATION OF ENOLASE PROTEIN 1"/>
    <property type="match status" value="1"/>
</dbReference>
<dbReference type="InterPro" id="IPR013320">
    <property type="entry name" value="ConA-like_dom_sf"/>
</dbReference>
<protein>
    <submittedName>
        <fullName evidence="2">DUF1349 domain-containing protein</fullName>
    </submittedName>
</protein>
<accession>A0ABT3IHT3</accession>
<keyword evidence="1" id="KW-0732">Signal</keyword>
<proteinExistence type="predicted"/>
<reference evidence="2 3" key="1">
    <citation type="submission" date="2022-10" db="EMBL/GenBank/DDBJ databases">
        <title>Chitinophaga nivalis PC15 sp. nov., isolated from Pyeongchang county, South Korea.</title>
        <authorList>
            <person name="Trinh H.N."/>
        </authorList>
    </citation>
    <scope>NUCLEOTIDE SEQUENCE [LARGE SCALE GENOMIC DNA]</scope>
    <source>
        <strain evidence="2 3">PC14</strain>
    </source>
</reference>
<sequence>MKKHLYLLSILLLAALHSIAAAPPDSITIPAIPHACSWINQPASFKITGANALSITAAKGSDYYNYAGGGYNIATAPILAFTPDENFVLTTRIKVDFHTQYDGGALYLFVDSLQWTKFLFEKSHAGKLIICAGVTNIFTDESNNGEAPTNEVYFRLGKSGKLCGLFYSLDGKKWEMIRMFHCEPKGQLRIGFSSQSPQGTSCTSYFSDIKYTPKAFKDFWTGE</sequence>
<dbReference type="Pfam" id="PF07081">
    <property type="entry name" value="DUF1349"/>
    <property type="match status" value="1"/>
</dbReference>
<keyword evidence="3" id="KW-1185">Reference proteome</keyword>
<gene>
    <name evidence="2" type="ORF">OL497_06400</name>
</gene>
<organism evidence="2 3">
    <name type="scientific">Chitinophaga nivalis</name>
    <dbReference type="NCBI Taxonomy" id="2991709"/>
    <lineage>
        <taxon>Bacteria</taxon>
        <taxon>Pseudomonadati</taxon>
        <taxon>Bacteroidota</taxon>
        <taxon>Chitinophagia</taxon>
        <taxon>Chitinophagales</taxon>
        <taxon>Chitinophagaceae</taxon>
        <taxon>Chitinophaga</taxon>
    </lineage>
</organism>
<feature type="signal peptide" evidence="1">
    <location>
        <begin position="1"/>
        <end position="20"/>
    </location>
</feature>
<evidence type="ECO:0000313" key="3">
    <source>
        <dbReference type="Proteomes" id="UP001207742"/>
    </source>
</evidence>
<evidence type="ECO:0000256" key="1">
    <source>
        <dbReference type="SAM" id="SignalP"/>
    </source>
</evidence>
<dbReference type="RefSeq" id="WP_264728924.1">
    <property type="nucleotide sequence ID" value="NZ_JAPDNR010000001.1"/>
</dbReference>
<comment type="caution">
    <text evidence="2">The sequence shown here is derived from an EMBL/GenBank/DDBJ whole genome shotgun (WGS) entry which is preliminary data.</text>
</comment>
<name>A0ABT3IHT3_9BACT</name>
<dbReference type="SUPFAM" id="SSF49899">
    <property type="entry name" value="Concanavalin A-like lectins/glucanases"/>
    <property type="match status" value="1"/>
</dbReference>